<proteinExistence type="predicted"/>
<sequence>MSDHYIMIASSQYPQTYVAKGADHAKALADYRQKDSEAFLMTCEAYQKAEVERTMAKFPLTRVTERFYNHMLGVLPPIYSRFSPGWFVGEAVVQRVYTQFIEHKGRYYAGHANLGADRKCWTIADIEALEASGNVTEVDWFTEDSGSSLKVRASEWRGKGTIERGNALGLTRSPTMTYDVPFRHMQAIDPSSLTTITATLHAINRAMEDCRIAGVDPDHDPAIVLLARHFATVTANRADDDSLRFACSRRMAELERFPALLTLAVRGVAHDRVAKERFHADGRKAMKALALEIGLAPGSFTISSTPSDPAIAGYVALSSDDISIMLSVGPLHEGNEVQYFAKRGPAAGQKLRFAPMRDFVRRARFAARIRRDLRLDAIVPSPAPVETTAPISREPIAA</sequence>
<dbReference type="PATRIC" id="fig|158500.4.peg.4431"/>
<name>A0A031JRG0_9SPHN</name>
<dbReference type="AlphaFoldDB" id="A0A031JRG0"/>
<gene>
    <name evidence="1" type="ORF">BV97_04359</name>
</gene>
<dbReference type="eggNOG" id="ENOG5032BWS">
    <property type="taxonomic scope" value="Bacteria"/>
</dbReference>
<dbReference type="RefSeq" id="WP_236727435.1">
    <property type="nucleotide sequence ID" value="NZ_JFYZ01000032.1"/>
</dbReference>
<accession>A0A031JRG0</accession>
<protein>
    <submittedName>
        <fullName evidence="1">Uncharacterized protein</fullName>
    </submittedName>
</protein>
<dbReference type="EMBL" id="JFYZ01000032">
    <property type="protein sequence ID" value="EZP77790.1"/>
    <property type="molecule type" value="Genomic_DNA"/>
</dbReference>
<organism evidence="1 2">
    <name type="scientific">Novosphingobium resinovorum</name>
    <dbReference type="NCBI Taxonomy" id="158500"/>
    <lineage>
        <taxon>Bacteria</taxon>
        <taxon>Pseudomonadati</taxon>
        <taxon>Pseudomonadota</taxon>
        <taxon>Alphaproteobacteria</taxon>
        <taxon>Sphingomonadales</taxon>
        <taxon>Sphingomonadaceae</taxon>
        <taxon>Novosphingobium</taxon>
    </lineage>
</organism>
<comment type="caution">
    <text evidence="1">The sequence shown here is derived from an EMBL/GenBank/DDBJ whole genome shotgun (WGS) entry which is preliminary data.</text>
</comment>
<reference evidence="1 2" key="1">
    <citation type="submission" date="2014-03" db="EMBL/GenBank/DDBJ databases">
        <title>Whole genome sequence of Novosphingobium resinovorum KF1.</title>
        <authorList>
            <person name="Gan H.M."/>
            <person name="Gan H.Y."/>
            <person name="Chew T.H."/>
            <person name="Savka M.A."/>
        </authorList>
    </citation>
    <scope>NUCLEOTIDE SEQUENCE [LARGE SCALE GENOMIC DNA]</scope>
    <source>
        <strain evidence="1 2">KF1</strain>
    </source>
</reference>
<evidence type="ECO:0000313" key="1">
    <source>
        <dbReference type="EMBL" id="EZP77790.1"/>
    </source>
</evidence>
<dbReference type="Proteomes" id="UP000024329">
    <property type="component" value="Unassembled WGS sequence"/>
</dbReference>
<evidence type="ECO:0000313" key="2">
    <source>
        <dbReference type="Proteomes" id="UP000024329"/>
    </source>
</evidence>